<dbReference type="PANTHER" id="PTHR30012">
    <property type="entry name" value="GENERAL SECRETION PATHWAY PROTEIN"/>
    <property type="match status" value="1"/>
</dbReference>
<dbReference type="Gene3D" id="1.20.81.30">
    <property type="entry name" value="Type II secretion system (T2SS), domain F"/>
    <property type="match status" value="2"/>
</dbReference>
<keyword evidence="4" id="KW-1003">Cell membrane</keyword>
<dbReference type="PANTHER" id="PTHR30012:SF0">
    <property type="entry name" value="TYPE II SECRETION SYSTEM PROTEIN F-RELATED"/>
    <property type="match status" value="1"/>
</dbReference>
<dbReference type="InterPro" id="IPR001992">
    <property type="entry name" value="T2SS_GspF/T4SS_PilC_CS"/>
</dbReference>
<dbReference type="FunFam" id="1.20.81.30:FF:000001">
    <property type="entry name" value="Type II secretion system protein F"/>
    <property type="match status" value="1"/>
</dbReference>
<comment type="subcellular location">
    <subcellularLocation>
        <location evidence="1">Cell inner membrane</location>
        <topology evidence="1">Multi-pass membrane protein</topology>
    </subcellularLocation>
    <subcellularLocation>
        <location evidence="9">Cell membrane</location>
        <topology evidence="9">Multi-pass membrane protein</topology>
    </subcellularLocation>
</comment>
<dbReference type="Pfam" id="PF00482">
    <property type="entry name" value="T2SSF"/>
    <property type="match status" value="2"/>
</dbReference>
<evidence type="ECO:0000256" key="8">
    <source>
        <dbReference type="ARBA" id="ARBA00023136"/>
    </source>
</evidence>
<dbReference type="InterPro" id="IPR042094">
    <property type="entry name" value="T2SS_GspF_sf"/>
</dbReference>
<keyword evidence="6 9" id="KW-0812">Transmembrane</keyword>
<dbReference type="Proteomes" id="UP000177723">
    <property type="component" value="Unassembled WGS sequence"/>
</dbReference>
<evidence type="ECO:0000313" key="12">
    <source>
        <dbReference type="EMBL" id="OGF78360.1"/>
    </source>
</evidence>
<feature type="domain" description="Type II secretion system protein GspF" evidence="11">
    <location>
        <begin position="244"/>
        <end position="366"/>
    </location>
</feature>
<dbReference type="InterPro" id="IPR003004">
    <property type="entry name" value="GspF/PilC"/>
</dbReference>
<dbReference type="PROSITE" id="PS00874">
    <property type="entry name" value="T2SP_F"/>
    <property type="match status" value="1"/>
</dbReference>
<evidence type="ECO:0000256" key="3">
    <source>
        <dbReference type="ARBA" id="ARBA00022448"/>
    </source>
</evidence>
<evidence type="ECO:0000313" key="13">
    <source>
        <dbReference type="Proteomes" id="UP000177723"/>
    </source>
</evidence>
<accession>A0A1F5WRW2</accession>
<name>A0A1F5WRW2_9BACT</name>
<sequence length="377" mass="42045">MTKKRLPKIKIPNLNEAFSASRDFVLTFNARLSLQDQALFARRLSMLSKAGVPILESINIIRRQTKGATRKMFDHIAHDVASGQFLSKSLSKYSRVFGDFAVNIIKVGETSGTLSENLQYLAEEIDKGRELRGKVISALIYPIIILVSSLGISGFLTLYLFPKLMPVFLSLQVDLPVSTRFLIWLSTFLVKYGSWVLLALFLAFFAAAIGFASSKRFRFLLDSVILRMPIAGEVLRHYNLSNICRTLGLLLRGQVRVIEAISVASETSSSPLYKSELAGLREAITKGSNISTYLEKNPHLFPNMLTEMVAIGEKTGNLSETLSYLAQIYEQELAEKTKRLSSVIEPVMMIVMGVLVGFIAISIITPIYEVTQHLNPR</sequence>
<gene>
    <name evidence="12" type="ORF">A3F23_01975</name>
</gene>
<evidence type="ECO:0000256" key="6">
    <source>
        <dbReference type="ARBA" id="ARBA00022692"/>
    </source>
</evidence>
<evidence type="ECO:0000256" key="9">
    <source>
        <dbReference type="RuleBase" id="RU003923"/>
    </source>
</evidence>
<comment type="similarity">
    <text evidence="2 9">Belongs to the GSP F family.</text>
</comment>
<dbReference type="GO" id="GO:0009306">
    <property type="term" value="P:protein secretion"/>
    <property type="evidence" value="ECO:0007669"/>
    <property type="project" value="InterPro"/>
</dbReference>
<keyword evidence="7 10" id="KW-1133">Transmembrane helix</keyword>
<comment type="caution">
    <text evidence="12">The sequence shown here is derived from an EMBL/GenBank/DDBJ whole genome shotgun (WGS) entry which is preliminary data.</text>
</comment>
<protein>
    <recommendedName>
        <fullName evidence="11">Type II secretion system protein GspF domain-containing protein</fullName>
    </recommendedName>
</protein>
<keyword evidence="5" id="KW-0997">Cell inner membrane</keyword>
<organism evidence="12 13">
    <name type="scientific">Candidatus Giovannonibacteria bacterium RIFCSPHIGHO2_12_FULL_43_15</name>
    <dbReference type="NCBI Taxonomy" id="1798341"/>
    <lineage>
        <taxon>Bacteria</taxon>
        <taxon>Candidatus Giovannoniibacteriota</taxon>
    </lineage>
</organism>
<evidence type="ECO:0000256" key="10">
    <source>
        <dbReference type="SAM" id="Phobius"/>
    </source>
</evidence>
<dbReference type="AlphaFoldDB" id="A0A1F5WRW2"/>
<dbReference type="PRINTS" id="PR00812">
    <property type="entry name" value="BCTERIALGSPF"/>
</dbReference>
<proteinExistence type="inferred from homology"/>
<keyword evidence="3 9" id="KW-0813">Transport</keyword>
<evidence type="ECO:0000259" key="11">
    <source>
        <dbReference type="Pfam" id="PF00482"/>
    </source>
</evidence>
<evidence type="ECO:0000256" key="1">
    <source>
        <dbReference type="ARBA" id="ARBA00004429"/>
    </source>
</evidence>
<reference evidence="12 13" key="1">
    <citation type="journal article" date="2016" name="Nat. Commun.">
        <title>Thousands of microbial genomes shed light on interconnected biogeochemical processes in an aquifer system.</title>
        <authorList>
            <person name="Anantharaman K."/>
            <person name="Brown C.T."/>
            <person name="Hug L.A."/>
            <person name="Sharon I."/>
            <person name="Castelle C.J."/>
            <person name="Probst A.J."/>
            <person name="Thomas B.C."/>
            <person name="Singh A."/>
            <person name="Wilkins M.J."/>
            <person name="Karaoz U."/>
            <person name="Brodie E.L."/>
            <person name="Williams K.H."/>
            <person name="Hubbard S.S."/>
            <person name="Banfield J.F."/>
        </authorList>
    </citation>
    <scope>NUCLEOTIDE SEQUENCE [LARGE SCALE GENOMIC DNA]</scope>
</reference>
<feature type="transmembrane region" description="Helical" evidence="10">
    <location>
        <begin position="347"/>
        <end position="368"/>
    </location>
</feature>
<evidence type="ECO:0000256" key="2">
    <source>
        <dbReference type="ARBA" id="ARBA00005745"/>
    </source>
</evidence>
<feature type="domain" description="Type II secretion system protein GspF" evidence="11">
    <location>
        <begin position="40"/>
        <end position="162"/>
    </location>
</feature>
<dbReference type="EMBL" id="MFHT01000001">
    <property type="protein sequence ID" value="OGF78360.1"/>
    <property type="molecule type" value="Genomic_DNA"/>
</dbReference>
<keyword evidence="8 10" id="KW-0472">Membrane</keyword>
<evidence type="ECO:0000256" key="4">
    <source>
        <dbReference type="ARBA" id="ARBA00022475"/>
    </source>
</evidence>
<feature type="transmembrane region" description="Helical" evidence="10">
    <location>
        <begin position="181"/>
        <end position="211"/>
    </location>
</feature>
<evidence type="ECO:0000256" key="5">
    <source>
        <dbReference type="ARBA" id="ARBA00022519"/>
    </source>
</evidence>
<dbReference type="InterPro" id="IPR018076">
    <property type="entry name" value="T2SS_GspF_dom"/>
</dbReference>
<feature type="transmembrane region" description="Helical" evidence="10">
    <location>
        <begin position="139"/>
        <end position="161"/>
    </location>
</feature>
<evidence type="ECO:0000256" key="7">
    <source>
        <dbReference type="ARBA" id="ARBA00022989"/>
    </source>
</evidence>
<dbReference type="GO" id="GO:0005886">
    <property type="term" value="C:plasma membrane"/>
    <property type="evidence" value="ECO:0007669"/>
    <property type="project" value="UniProtKB-SubCell"/>
</dbReference>